<dbReference type="Proteomes" id="UP000483820">
    <property type="component" value="Chromosome V"/>
</dbReference>
<dbReference type="EMBL" id="WUAV01000005">
    <property type="protein sequence ID" value="KAF1751371.1"/>
    <property type="molecule type" value="Genomic_DNA"/>
</dbReference>
<dbReference type="GeneID" id="78776611"/>
<evidence type="ECO:0000313" key="1">
    <source>
        <dbReference type="EMBL" id="KAF1751371.1"/>
    </source>
</evidence>
<comment type="caution">
    <text evidence="1">The sequence shown here is derived from an EMBL/GenBank/DDBJ whole genome shotgun (WGS) entry which is preliminary data.</text>
</comment>
<proteinExistence type="predicted"/>
<dbReference type="CTD" id="78776611"/>
<gene>
    <name evidence="1" type="ORF">GCK72_017925</name>
</gene>
<protein>
    <submittedName>
        <fullName evidence="1">Uncharacterized protein</fullName>
    </submittedName>
</protein>
<sequence length="404" mass="46147">MLLLKIIQLLSAQNIIFCLISEQKSDLCGVSWVTKDSGNDLKHWCDSSSSGNHGKFREEKNNRKYYIDNTMPLELRVETSTEGSERVEVIECLWIKVVYLIVICEPLQQRHCLDDFHILSGFLICEIGFVLFFIGSQIQKNILIVRVLHLVSNNVQIFPADENFDSSHLKSSKSIFHSENVLSGILTDLVEISSDEFLLLNELHTSESVGSQLNSLVETIFTSICNIDSFDHFSLKSLVEHIRLAEFSLEISTTRKDESSNCDFVVFDEHLDGIFSYFTDVIVTLFITKTSKPNSRLSSSSVLLWQVDGKFVKNFPSISLKCSEQASVSVHDDKSEFVVVSKQTWEIETMMIMFLNNRYLEELLYGTYYRRDVIAPKTDSLFTRDLMFEAVPYSSANILLIRAT</sequence>
<organism evidence="1 2">
    <name type="scientific">Caenorhabditis remanei</name>
    <name type="common">Caenorhabditis vulgaris</name>
    <dbReference type="NCBI Taxonomy" id="31234"/>
    <lineage>
        <taxon>Eukaryota</taxon>
        <taxon>Metazoa</taxon>
        <taxon>Ecdysozoa</taxon>
        <taxon>Nematoda</taxon>
        <taxon>Chromadorea</taxon>
        <taxon>Rhabditida</taxon>
        <taxon>Rhabditina</taxon>
        <taxon>Rhabditomorpha</taxon>
        <taxon>Rhabditoidea</taxon>
        <taxon>Rhabditidae</taxon>
        <taxon>Peloderinae</taxon>
        <taxon>Caenorhabditis</taxon>
    </lineage>
</organism>
<reference evidence="1 2" key="1">
    <citation type="submission" date="2019-12" db="EMBL/GenBank/DDBJ databases">
        <title>Chromosome-level assembly of the Caenorhabditis remanei genome.</title>
        <authorList>
            <person name="Teterina A.A."/>
            <person name="Willis J.H."/>
            <person name="Phillips P.C."/>
        </authorList>
    </citation>
    <scope>NUCLEOTIDE SEQUENCE [LARGE SCALE GENOMIC DNA]</scope>
    <source>
        <strain evidence="1 2">PX506</strain>
        <tissue evidence="1">Whole organism</tissue>
    </source>
</reference>
<dbReference type="RefSeq" id="XP_053581226.1">
    <property type="nucleotide sequence ID" value="XM_053732313.1"/>
</dbReference>
<name>A0A6A5G9B9_CAERE</name>
<dbReference type="KEGG" id="crq:GCK72_017925"/>
<dbReference type="AlphaFoldDB" id="A0A6A5G9B9"/>
<accession>A0A6A5G9B9</accession>
<evidence type="ECO:0000313" key="2">
    <source>
        <dbReference type="Proteomes" id="UP000483820"/>
    </source>
</evidence>